<dbReference type="STRING" id="1236971.JCM9152_4443"/>
<accession>W4QL92</accession>
<protein>
    <submittedName>
        <fullName evidence="1">Uncharacterized protein</fullName>
    </submittedName>
</protein>
<dbReference type="EMBL" id="BAUU01000058">
    <property type="protein sequence ID" value="GAE32856.1"/>
    <property type="molecule type" value="Genomic_DNA"/>
</dbReference>
<organism evidence="1 2">
    <name type="scientific">Halalkalibacter hemicellulosilyticusJCM 9152</name>
    <dbReference type="NCBI Taxonomy" id="1236971"/>
    <lineage>
        <taxon>Bacteria</taxon>
        <taxon>Bacillati</taxon>
        <taxon>Bacillota</taxon>
        <taxon>Bacilli</taxon>
        <taxon>Bacillales</taxon>
        <taxon>Bacillaceae</taxon>
        <taxon>Halalkalibacter</taxon>
    </lineage>
</organism>
<dbReference type="RefSeq" id="WP_035347433.1">
    <property type="nucleotide sequence ID" value="NZ_BAUU01000058.1"/>
</dbReference>
<name>W4QL92_9BACI</name>
<keyword evidence="2" id="KW-1185">Reference proteome</keyword>
<dbReference type="AlphaFoldDB" id="W4QL92"/>
<comment type="caution">
    <text evidence="1">The sequence shown here is derived from an EMBL/GenBank/DDBJ whole genome shotgun (WGS) entry which is preliminary data.</text>
</comment>
<dbReference type="OrthoDB" id="9782542at2"/>
<dbReference type="Proteomes" id="UP000018895">
    <property type="component" value="Unassembled WGS sequence"/>
</dbReference>
<gene>
    <name evidence="1" type="ORF">JCM9152_4443</name>
</gene>
<sequence>MGEFVSSYFFKNYGATEEKFVKLSDELSIHKVLTALDYTKRNNIIEKLESYANGGTDEYSNFELVLMFLLENEIESIVAKLARTDELEDECERIYVNLSEYIEFDYHNFKNLTVYVKKKISEPIIEDIKDICERLDVGFINKSE</sequence>
<evidence type="ECO:0000313" key="1">
    <source>
        <dbReference type="EMBL" id="GAE32856.1"/>
    </source>
</evidence>
<evidence type="ECO:0000313" key="2">
    <source>
        <dbReference type="Proteomes" id="UP000018895"/>
    </source>
</evidence>
<proteinExistence type="predicted"/>
<reference evidence="1" key="1">
    <citation type="journal article" date="2014" name="Genome Announc.">
        <title>Draft Genome Sequences of Three Alkaliphilic Bacillus Strains, Bacillus wakoensis JCM 9140T, Bacillus akibai JCM 9157T, and Bacillus hemicellulosilyticus JCM 9152T.</title>
        <authorList>
            <person name="Yuki M."/>
            <person name="Oshima K."/>
            <person name="Suda W."/>
            <person name="Oshida Y."/>
            <person name="Kitamura K."/>
            <person name="Iida T."/>
            <person name="Hattori M."/>
            <person name="Ohkuma M."/>
        </authorList>
    </citation>
    <scope>NUCLEOTIDE SEQUENCE [LARGE SCALE GENOMIC DNA]</scope>
    <source>
        <strain evidence="1">JCM 9152</strain>
    </source>
</reference>